<dbReference type="PANTHER" id="PTHR42982">
    <property type="entry name" value="SEC-INDEPENDENT PROTEIN TRANSLOCASE PROTEIN TATA"/>
    <property type="match status" value="1"/>
</dbReference>
<keyword evidence="3 9" id="KW-1003">Cell membrane</keyword>
<dbReference type="PANTHER" id="PTHR42982:SF1">
    <property type="entry name" value="SEC-INDEPENDENT PROTEIN TRANSLOCASE PROTEIN TATA"/>
    <property type="match status" value="1"/>
</dbReference>
<evidence type="ECO:0000256" key="3">
    <source>
        <dbReference type="ARBA" id="ARBA00022475"/>
    </source>
</evidence>
<dbReference type="InterPro" id="IPR006312">
    <property type="entry name" value="TatA/E"/>
</dbReference>
<protein>
    <recommendedName>
        <fullName evidence="9">Sec-independent protein translocase protein TatA</fullName>
    </recommendedName>
</protein>
<dbReference type="RefSeq" id="WP_237855192.1">
    <property type="nucleotide sequence ID" value="NZ_JAKLWS010000021.1"/>
</dbReference>
<evidence type="ECO:0000256" key="8">
    <source>
        <dbReference type="ARBA" id="ARBA00023136"/>
    </source>
</evidence>
<sequence>MSMPGGFEMVIIVLVILLLFGAKRIPELARGIGQGINEFRKASDDIKKEIDKGKEDVSNSTKYEEKESTEQTEKK</sequence>
<reference evidence="11" key="1">
    <citation type="submission" date="2022-01" db="EMBL/GenBank/DDBJ databases">
        <authorList>
            <person name="Wang Y."/>
        </authorList>
    </citation>
    <scope>NUCLEOTIDE SEQUENCE</scope>
    <source>
        <strain evidence="11">WB101</strain>
    </source>
</reference>
<evidence type="ECO:0000256" key="9">
    <source>
        <dbReference type="HAMAP-Rule" id="MF_00236"/>
    </source>
</evidence>
<feature type="region of interest" description="Disordered" evidence="10">
    <location>
        <begin position="50"/>
        <end position="75"/>
    </location>
</feature>
<keyword evidence="8 9" id="KW-0472">Membrane</keyword>
<evidence type="ECO:0000256" key="6">
    <source>
        <dbReference type="ARBA" id="ARBA00022989"/>
    </source>
</evidence>
<comment type="similarity">
    <text evidence="9">Belongs to the TatA/E family.</text>
</comment>
<dbReference type="InterPro" id="IPR003369">
    <property type="entry name" value="TatA/B/E"/>
</dbReference>
<keyword evidence="2 9" id="KW-0813">Transport</keyword>
<evidence type="ECO:0000256" key="2">
    <source>
        <dbReference type="ARBA" id="ARBA00022448"/>
    </source>
</evidence>
<dbReference type="EMBL" id="JAKLWS010000021">
    <property type="protein sequence ID" value="MCG2589833.1"/>
    <property type="molecule type" value="Genomic_DNA"/>
</dbReference>
<keyword evidence="12" id="KW-1185">Reference proteome</keyword>
<gene>
    <name evidence="9" type="primary">tatA</name>
    <name evidence="11" type="ORF">L6773_14730</name>
</gene>
<name>A0ABS9KG66_9BACT</name>
<keyword evidence="4 9" id="KW-0812">Transmembrane</keyword>
<evidence type="ECO:0000313" key="12">
    <source>
        <dbReference type="Proteomes" id="UP001165366"/>
    </source>
</evidence>
<comment type="subunit">
    <text evidence="9">Forms a complex with TatC.</text>
</comment>
<dbReference type="NCBIfam" id="TIGR01411">
    <property type="entry name" value="tatAE"/>
    <property type="match status" value="1"/>
</dbReference>
<dbReference type="Gene3D" id="1.20.5.3310">
    <property type="match status" value="1"/>
</dbReference>
<proteinExistence type="inferred from homology"/>
<evidence type="ECO:0000256" key="1">
    <source>
        <dbReference type="ARBA" id="ARBA00004162"/>
    </source>
</evidence>
<organism evidence="11 12">
    <name type="scientific">Rhodohalobacter sulfatireducens</name>
    <dbReference type="NCBI Taxonomy" id="2911366"/>
    <lineage>
        <taxon>Bacteria</taxon>
        <taxon>Pseudomonadati</taxon>
        <taxon>Balneolota</taxon>
        <taxon>Balneolia</taxon>
        <taxon>Balneolales</taxon>
        <taxon>Balneolaceae</taxon>
        <taxon>Rhodohalobacter</taxon>
    </lineage>
</organism>
<reference evidence="11" key="2">
    <citation type="submission" date="2024-05" db="EMBL/GenBank/DDBJ databases">
        <title>Rhodohalobacter halophilus gen. nov., sp. nov., a moderately halophilic member of the family Balneolaceae.</title>
        <authorList>
            <person name="Xia J."/>
        </authorList>
    </citation>
    <scope>NUCLEOTIDE SEQUENCE</scope>
    <source>
        <strain evidence="11">WB101</strain>
    </source>
</reference>
<comment type="caution">
    <text evidence="11">The sequence shown here is derived from an EMBL/GenBank/DDBJ whole genome shotgun (WGS) entry which is preliminary data.</text>
</comment>
<keyword evidence="6 9" id="KW-1133">Transmembrane helix</keyword>
<dbReference type="Proteomes" id="UP001165366">
    <property type="component" value="Unassembled WGS sequence"/>
</dbReference>
<comment type="function">
    <text evidence="9">Part of the twin-arginine translocation (Tat) system that transports large folded proteins containing a characteristic twin-arginine motif in their signal peptide across membranes. TatA could form the protein-conducting channel of the Tat system.</text>
</comment>
<dbReference type="Pfam" id="PF02416">
    <property type="entry name" value="TatA_B_E"/>
    <property type="match status" value="1"/>
</dbReference>
<keyword evidence="7 9" id="KW-0811">Translocation</keyword>
<keyword evidence="5 9" id="KW-0653">Protein transport</keyword>
<accession>A0ABS9KG66</accession>
<evidence type="ECO:0000256" key="10">
    <source>
        <dbReference type="SAM" id="MobiDB-lite"/>
    </source>
</evidence>
<evidence type="ECO:0000313" key="11">
    <source>
        <dbReference type="EMBL" id="MCG2589833.1"/>
    </source>
</evidence>
<dbReference type="HAMAP" id="MF_00236">
    <property type="entry name" value="TatA_E"/>
    <property type="match status" value="1"/>
</dbReference>
<evidence type="ECO:0000256" key="7">
    <source>
        <dbReference type="ARBA" id="ARBA00023010"/>
    </source>
</evidence>
<evidence type="ECO:0000256" key="5">
    <source>
        <dbReference type="ARBA" id="ARBA00022927"/>
    </source>
</evidence>
<evidence type="ECO:0000256" key="4">
    <source>
        <dbReference type="ARBA" id="ARBA00022692"/>
    </source>
</evidence>
<comment type="subcellular location">
    <subcellularLocation>
        <location evidence="1 9">Cell membrane</location>
        <topology evidence="1 9">Single-pass membrane protein</topology>
    </subcellularLocation>
</comment>